<dbReference type="SMART" id="SM00028">
    <property type="entry name" value="TPR"/>
    <property type="match status" value="3"/>
</dbReference>
<dbReference type="SUPFAM" id="SSF48452">
    <property type="entry name" value="TPR-like"/>
    <property type="match status" value="1"/>
</dbReference>
<reference evidence="2" key="1">
    <citation type="submission" date="2025-08" db="UniProtKB">
        <authorList>
            <consortium name="Ensembl"/>
        </authorList>
    </citation>
    <scope>IDENTIFICATION</scope>
</reference>
<organism evidence="2 3">
    <name type="scientific">Sinocyclocheilus anshuiensis</name>
    <dbReference type="NCBI Taxonomy" id="1608454"/>
    <lineage>
        <taxon>Eukaryota</taxon>
        <taxon>Metazoa</taxon>
        <taxon>Chordata</taxon>
        <taxon>Craniata</taxon>
        <taxon>Vertebrata</taxon>
        <taxon>Euteleostomi</taxon>
        <taxon>Actinopterygii</taxon>
        <taxon>Neopterygii</taxon>
        <taxon>Teleostei</taxon>
        <taxon>Ostariophysi</taxon>
        <taxon>Cypriniformes</taxon>
        <taxon>Cyprinidae</taxon>
        <taxon>Cyprininae</taxon>
        <taxon>Sinocyclocheilus</taxon>
    </lineage>
</organism>
<dbReference type="Ensembl" id="ENSSANT00000088662.1">
    <property type="protein sequence ID" value="ENSSANP00000083427.1"/>
    <property type="gene ID" value="ENSSANG00000041401.1"/>
</dbReference>
<evidence type="ECO:0000256" key="1">
    <source>
        <dbReference type="PROSITE-ProRule" id="PRU00339"/>
    </source>
</evidence>
<keyword evidence="3" id="KW-1185">Reference proteome</keyword>
<evidence type="ECO:0000313" key="2">
    <source>
        <dbReference type="Ensembl" id="ENSSANP00000083427.1"/>
    </source>
</evidence>
<accession>A0A671RJB3</accession>
<dbReference type="AlphaFoldDB" id="A0A671RJB3"/>
<sequence length="161" mass="18416">MSQSHFDKAVSCFSKILDSPHLQTEFYVQRAEAYLQLCDFQSAALDYKHACSLEPQTEAYPQRLGQCCFDLGKFLEALVSFTKAAELKPSFRLACLTALGRYSDCLRLVNNWLETDGQSADLFTLRARLHHQLNQRAAYALGKINTALEYNPNKAQYYLFR</sequence>
<feature type="repeat" description="TPR" evidence="1">
    <location>
        <begin position="24"/>
        <end position="57"/>
    </location>
</feature>
<protein>
    <submittedName>
        <fullName evidence="2">Uncharacterized protein</fullName>
    </submittedName>
</protein>
<reference evidence="2" key="2">
    <citation type="submission" date="2025-09" db="UniProtKB">
        <authorList>
            <consortium name="Ensembl"/>
        </authorList>
    </citation>
    <scope>IDENTIFICATION</scope>
</reference>
<dbReference type="PANTHER" id="PTHR45153">
    <property type="entry name" value="TETRATRICOPEPTIDE REPEAT PROTEIN 16"/>
    <property type="match status" value="1"/>
</dbReference>
<keyword evidence="1" id="KW-0802">TPR repeat</keyword>
<dbReference type="Gene3D" id="1.25.40.10">
    <property type="entry name" value="Tetratricopeptide repeat domain"/>
    <property type="match status" value="2"/>
</dbReference>
<dbReference type="PROSITE" id="PS50005">
    <property type="entry name" value="TPR"/>
    <property type="match status" value="1"/>
</dbReference>
<name>A0A671RJB3_9TELE</name>
<proteinExistence type="predicted"/>
<dbReference type="Pfam" id="PF13181">
    <property type="entry name" value="TPR_8"/>
    <property type="match status" value="2"/>
</dbReference>
<dbReference type="InterPro" id="IPR019734">
    <property type="entry name" value="TPR_rpt"/>
</dbReference>
<evidence type="ECO:0000313" key="3">
    <source>
        <dbReference type="Proteomes" id="UP000472260"/>
    </source>
</evidence>
<dbReference type="Proteomes" id="UP000472260">
    <property type="component" value="Unassembled WGS sequence"/>
</dbReference>
<dbReference type="InterPro" id="IPR011990">
    <property type="entry name" value="TPR-like_helical_dom_sf"/>
</dbReference>
<dbReference type="PANTHER" id="PTHR45153:SF1">
    <property type="entry name" value="TETRATRICOPEPTIDE REPEAT PROTEIN 16"/>
    <property type="match status" value="1"/>
</dbReference>